<dbReference type="EMBL" id="MT142466">
    <property type="protein sequence ID" value="QJA81673.1"/>
    <property type="molecule type" value="Genomic_DNA"/>
</dbReference>
<accession>A0A6M3KI46</accession>
<proteinExistence type="predicted"/>
<gene>
    <name evidence="1" type="ORF">MM415A00503_0028</name>
</gene>
<dbReference type="PANTHER" id="PTHR22939:SF129">
    <property type="entry name" value="SERINE PROTEASE HTRA2, MITOCHONDRIAL"/>
    <property type="match status" value="1"/>
</dbReference>
<sequence length="257" mass="29023">MRKYKHILCFLFISLVFVGCPAKFGYKNYIEDIEEITRIRDSLLVFNTKCIVEGEEKKFKGMAIYLGKDYLLTLTHLVNPIVEMRIRTPFGIISRPANVEFVNAFLDDMELNIIGSIDDVCVLKIIKKDKDLPMVRFGNSNYVEIGTKVIVIGYSFNLEKNLKTGIISRVNVTKNFFDEENSKLSSDYVDKTFLITAPINNGDSGGLLLAVNKNNNLEVIGIICSTILGSRGMSFALKINYVLESISKIISKYESEV</sequence>
<protein>
    <submittedName>
        <fullName evidence="1">Putative trypsin-like peptidase domain containing protein</fullName>
    </submittedName>
</protein>
<dbReference type="PANTHER" id="PTHR22939">
    <property type="entry name" value="SERINE PROTEASE FAMILY S1C HTRA-RELATED"/>
    <property type="match status" value="1"/>
</dbReference>
<dbReference type="Pfam" id="PF13365">
    <property type="entry name" value="Trypsin_2"/>
    <property type="match status" value="1"/>
</dbReference>
<evidence type="ECO:0000313" key="1">
    <source>
        <dbReference type="EMBL" id="QJA81673.1"/>
    </source>
</evidence>
<dbReference type="Gene3D" id="2.40.10.120">
    <property type="match status" value="1"/>
</dbReference>
<organism evidence="1">
    <name type="scientific">viral metagenome</name>
    <dbReference type="NCBI Taxonomy" id="1070528"/>
    <lineage>
        <taxon>unclassified sequences</taxon>
        <taxon>metagenomes</taxon>
        <taxon>organismal metagenomes</taxon>
    </lineage>
</organism>
<dbReference type="PRINTS" id="PR00834">
    <property type="entry name" value="PROTEASES2C"/>
</dbReference>
<dbReference type="SUPFAM" id="SSF50494">
    <property type="entry name" value="Trypsin-like serine proteases"/>
    <property type="match status" value="1"/>
</dbReference>
<dbReference type="InterPro" id="IPR001940">
    <property type="entry name" value="Peptidase_S1C"/>
</dbReference>
<reference evidence="1" key="1">
    <citation type="submission" date="2020-03" db="EMBL/GenBank/DDBJ databases">
        <title>The deep terrestrial virosphere.</title>
        <authorList>
            <person name="Holmfeldt K."/>
            <person name="Nilsson E."/>
            <person name="Simone D."/>
            <person name="Lopez-Fernandez M."/>
            <person name="Wu X."/>
            <person name="de Brujin I."/>
            <person name="Lundin D."/>
            <person name="Andersson A."/>
            <person name="Bertilsson S."/>
            <person name="Dopson M."/>
        </authorList>
    </citation>
    <scope>NUCLEOTIDE SEQUENCE</scope>
    <source>
        <strain evidence="1">MM415A00503</strain>
    </source>
</reference>
<dbReference type="AlphaFoldDB" id="A0A6M3KI46"/>
<dbReference type="GO" id="GO:0004252">
    <property type="term" value="F:serine-type endopeptidase activity"/>
    <property type="evidence" value="ECO:0007669"/>
    <property type="project" value="InterPro"/>
</dbReference>
<dbReference type="PROSITE" id="PS51257">
    <property type="entry name" value="PROKAR_LIPOPROTEIN"/>
    <property type="match status" value="1"/>
</dbReference>
<dbReference type="GO" id="GO:0006508">
    <property type="term" value="P:proteolysis"/>
    <property type="evidence" value="ECO:0007669"/>
    <property type="project" value="InterPro"/>
</dbReference>
<name>A0A6M3KI46_9ZZZZ</name>
<dbReference type="InterPro" id="IPR009003">
    <property type="entry name" value="Peptidase_S1_PA"/>
</dbReference>